<dbReference type="InterPro" id="IPR033469">
    <property type="entry name" value="CYTH-like_dom_sf"/>
</dbReference>
<name>A0A7W5E2U3_9BACT</name>
<keyword evidence="4" id="KW-1185">Reference proteome</keyword>
<gene>
    <name evidence="3" type="ORF">FHS27_004924</name>
</gene>
<evidence type="ECO:0000256" key="1">
    <source>
        <dbReference type="PIRSR" id="PIRSR016487-1"/>
    </source>
</evidence>
<dbReference type="SMART" id="SM01118">
    <property type="entry name" value="CYTH"/>
    <property type="match status" value="1"/>
</dbReference>
<dbReference type="PIRSF" id="PIRSF016487">
    <property type="entry name" value="CYTH_UCP016487"/>
    <property type="match status" value="1"/>
</dbReference>
<comment type="caution">
    <text evidence="3">The sequence shown here is derived from an EMBL/GenBank/DDBJ whole genome shotgun (WGS) entry which is preliminary data.</text>
</comment>
<dbReference type="PANTHER" id="PTHR40114:SF1">
    <property type="entry name" value="SLR0698 PROTEIN"/>
    <property type="match status" value="1"/>
</dbReference>
<dbReference type="AlphaFoldDB" id="A0A7W5E2U3"/>
<protein>
    <submittedName>
        <fullName evidence="3">CYTH domain-containing protein</fullName>
    </submittedName>
</protein>
<dbReference type="InterPro" id="IPR023577">
    <property type="entry name" value="CYTH_domain"/>
</dbReference>
<organism evidence="3 4">
    <name type="scientific">Aporhodopirellula rubra</name>
    <dbReference type="NCBI Taxonomy" id="980271"/>
    <lineage>
        <taxon>Bacteria</taxon>
        <taxon>Pseudomonadati</taxon>
        <taxon>Planctomycetota</taxon>
        <taxon>Planctomycetia</taxon>
        <taxon>Pirellulales</taxon>
        <taxon>Pirellulaceae</taxon>
        <taxon>Aporhodopirellula</taxon>
    </lineage>
</organism>
<dbReference type="CDD" id="cd07891">
    <property type="entry name" value="CYTH-like_CthTTM-like_1"/>
    <property type="match status" value="1"/>
</dbReference>
<dbReference type="PANTHER" id="PTHR40114">
    <property type="entry name" value="SLR0698 PROTEIN"/>
    <property type="match status" value="1"/>
</dbReference>
<evidence type="ECO:0000313" key="3">
    <source>
        <dbReference type="EMBL" id="MBB3209088.1"/>
    </source>
</evidence>
<feature type="domain" description="CYTH" evidence="2">
    <location>
        <begin position="2"/>
        <end position="147"/>
    </location>
</feature>
<accession>A0A7W5E2U3</accession>
<dbReference type="Gene3D" id="2.40.320.10">
    <property type="entry name" value="Hypothetical Protein Pfu-838710-001"/>
    <property type="match status" value="1"/>
</dbReference>
<dbReference type="Proteomes" id="UP000536179">
    <property type="component" value="Unassembled WGS sequence"/>
</dbReference>
<sequence>MGIEIERKFLVIDQGYRSDDSTLLRQGYLSTVKERTVRVRVAGEKAFLTIKGITEGSKRSEYEYEIPVTDAVEMLDELCEPPLIEKRRYRTVHEGMVWEIDEFFGDNEGLTLAEIELNEEGQAFERPAWLGEEVTEDRRYYNANLVSHPFSKW</sequence>
<dbReference type="SUPFAM" id="SSF55154">
    <property type="entry name" value="CYTH-like phosphatases"/>
    <property type="match status" value="1"/>
</dbReference>
<evidence type="ECO:0000313" key="4">
    <source>
        <dbReference type="Proteomes" id="UP000536179"/>
    </source>
</evidence>
<dbReference type="EMBL" id="JACHXU010000020">
    <property type="protein sequence ID" value="MBB3209088.1"/>
    <property type="molecule type" value="Genomic_DNA"/>
</dbReference>
<dbReference type="PROSITE" id="PS51707">
    <property type="entry name" value="CYTH"/>
    <property type="match status" value="1"/>
</dbReference>
<reference evidence="3 4" key="1">
    <citation type="submission" date="2020-08" db="EMBL/GenBank/DDBJ databases">
        <title>Genomic Encyclopedia of Type Strains, Phase III (KMG-III): the genomes of soil and plant-associated and newly described type strains.</title>
        <authorList>
            <person name="Whitman W."/>
        </authorList>
    </citation>
    <scope>NUCLEOTIDE SEQUENCE [LARGE SCALE GENOMIC DNA]</scope>
    <source>
        <strain evidence="3 4">CECT 8075</strain>
    </source>
</reference>
<dbReference type="RefSeq" id="WP_184307426.1">
    <property type="nucleotide sequence ID" value="NZ_JACHXU010000020.1"/>
</dbReference>
<evidence type="ECO:0000259" key="2">
    <source>
        <dbReference type="PROSITE" id="PS51707"/>
    </source>
</evidence>
<proteinExistence type="predicted"/>
<dbReference type="Pfam" id="PF01928">
    <property type="entry name" value="CYTH"/>
    <property type="match status" value="1"/>
</dbReference>
<feature type="active site" description="Proton acceptor" evidence="1">
    <location>
        <position position="28"/>
    </location>
</feature>
<dbReference type="InterPro" id="IPR012042">
    <property type="entry name" value="NeuTTM/CthTTM-like"/>
</dbReference>